<dbReference type="STRING" id="471854.Dfer_5270"/>
<accession>C6VTA0</accession>
<dbReference type="HOGENOM" id="CLU_2245674_0_0_10"/>
<proteinExistence type="predicted"/>
<keyword evidence="2" id="KW-1185">Reference proteome</keyword>
<gene>
    <name evidence="1" type="ordered locus">Dfer_5270</name>
</gene>
<dbReference type="KEGG" id="dfe:Dfer_5270"/>
<reference evidence="1 2" key="1">
    <citation type="journal article" date="2009" name="Stand. Genomic Sci.">
        <title>Complete genome sequence of Dyadobacter fermentans type strain (NS114).</title>
        <authorList>
            <person name="Lang E."/>
            <person name="Lapidus A."/>
            <person name="Chertkov O."/>
            <person name="Brettin T."/>
            <person name="Detter J.C."/>
            <person name="Han C."/>
            <person name="Copeland A."/>
            <person name="Glavina Del Rio T."/>
            <person name="Nolan M."/>
            <person name="Chen F."/>
            <person name="Lucas S."/>
            <person name="Tice H."/>
            <person name="Cheng J.F."/>
            <person name="Land M."/>
            <person name="Hauser L."/>
            <person name="Chang Y.J."/>
            <person name="Jeffries C.D."/>
            <person name="Kopitz M."/>
            <person name="Bruce D."/>
            <person name="Goodwin L."/>
            <person name="Pitluck S."/>
            <person name="Ovchinnikova G."/>
            <person name="Pati A."/>
            <person name="Ivanova N."/>
            <person name="Mavrommatis K."/>
            <person name="Chen A."/>
            <person name="Palaniappan K."/>
            <person name="Chain P."/>
            <person name="Bristow J."/>
            <person name="Eisen J.A."/>
            <person name="Markowitz V."/>
            <person name="Hugenholtz P."/>
            <person name="Goker M."/>
            <person name="Rohde M."/>
            <person name="Kyrpides N.C."/>
            <person name="Klenk H.P."/>
        </authorList>
    </citation>
    <scope>NUCLEOTIDE SEQUENCE [LARGE SCALE GENOMIC DNA]</scope>
    <source>
        <strain evidence="2">ATCC 700827 / DSM 18053 / CIP 107007 / KCTC 52180 / NS114</strain>
    </source>
</reference>
<dbReference type="EMBL" id="CP001619">
    <property type="protein sequence ID" value="ACT96464.1"/>
    <property type="molecule type" value="Genomic_DNA"/>
</dbReference>
<protein>
    <submittedName>
        <fullName evidence="1">Uncharacterized protein</fullName>
    </submittedName>
</protein>
<sequence>MMVMESENEKQAVITLNDESFKHYLIERYGTSENFNWKKLKSASQELISPETWIQLYNRAKEDLAQKGGSLMGYELVNNILLSHDGINSHWPMNWMWVIRFERN</sequence>
<dbReference type="OrthoDB" id="958016at2"/>
<organism evidence="1 2">
    <name type="scientific">Dyadobacter fermentans (strain ATCC 700827 / DSM 18053 / CIP 107007 / KCTC 52180 / NS114)</name>
    <dbReference type="NCBI Taxonomy" id="471854"/>
    <lineage>
        <taxon>Bacteria</taxon>
        <taxon>Pseudomonadati</taxon>
        <taxon>Bacteroidota</taxon>
        <taxon>Cytophagia</taxon>
        <taxon>Cytophagales</taxon>
        <taxon>Spirosomataceae</taxon>
        <taxon>Dyadobacter</taxon>
    </lineage>
</organism>
<evidence type="ECO:0000313" key="1">
    <source>
        <dbReference type="EMBL" id="ACT96464.1"/>
    </source>
</evidence>
<dbReference type="Proteomes" id="UP000002011">
    <property type="component" value="Chromosome"/>
</dbReference>
<evidence type="ECO:0000313" key="2">
    <source>
        <dbReference type="Proteomes" id="UP000002011"/>
    </source>
</evidence>
<dbReference type="AlphaFoldDB" id="C6VTA0"/>
<name>C6VTA0_DYAFD</name>